<evidence type="ECO:0000313" key="2">
    <source>
        <dbReference type="EMBL" id="SMO54480.1"/>
    </source>
</evidence>
<dbReference type="AlphaFoldDB" id="A0A521C709"/>
<dbReference type="RefSeq" id="WP_142602575.1">
    <property type="nucleotide sequence ID" value="NZ_FXSZ01000003.1"/>
</dbReference>
<evidence type="ECO:0000313" key="3">
    <source>
        <dbReference type="Proteomes" id="UP000315971"/>
    </source>
</evidence>
<keyword evidence="3" id="KW-1185">Reference proteome</keyword>
<reference evidence="2 3" key="1">
    <citation type="submission" date="2017-05" db="EMBL/GenBank/DDBJ databases">
        <authorList>
            <person name="Varghese N."/>
            <person name="Submissions S."/>
        </authorList>
    </citation>
    <scope>NUCLEOTIDE SEQUENCE [LARGE SCALE GENOMIC DNA]</scope>
    <source>
        <strain evidence="2 3">DSM 21342</strain>
    </source>
</reference>
<dbReference type="EMBL" id="FXSZ01000003">
    <property type="protein sequence ID" value="SMO54480.1"/>
    <property type="molecule type" value="Genomic_DNA"/>
</dbReference>
<proteinExistence type="predicted"/>
<evidence type="ECO:0000259" key="1">
    <source>
        <dbReference type="Pfam" id="PF04073"/>
    </source>
</evidence>
<gene>
    <name evidence="2" type="ORF">SAMN06265350_103220</name>
</gene>
<dbReference type="InterPro" id="IPR007214">
    <property type="entry name" value="YbaK/aa-tRNA-synth-assoc-dom"/>
</dbReference>
<dbReference type="OrthoDB" id="9786549at2"/>
<dbReference type="SUPFAM" id="SSF55826">
    <property type="entry name" value="YbaK/ProRS associated domain"/>
    <property type="match status" value="1"/>
</dbReference>
<feature type="domain" description="YbaK/aminoacyl-tRNA synthetase-associated" evidence="1">
    <location>
        <begin position="24"/>
        <end position="141"/>
    </location>
</feature>
<dbReference type="GO" id="GO:0002161">
    <property type="term" value="F:aminoacyl-tRNA deacylase activity"/>
    <property type="evidence" value="ECO:0007669"/>
    <property type="project" value="InterPro"/>
</dbReference>
<dbReference type="Proteomes" id="UP000315971">
    <property type="component" value="Unassembled WGS sequence"/>
</dbReference>
<sequence length="153" mass="16858">MLNKKLQDFLDSQHVNYSVINHLSTSTAQRTAAAAHIPGKEMAKTVMVKTDDKMAMAVLPANNNINLAQLKEVTGAENVSIVSEGEFRNLFPDCEVGAMPPFGNLYGMNVYVEESLSANEPIAFNGGSHRELVQMPYKAFEQLVHPTVSKFCR</sequence>
<dbReference type="Pfam" id="PF04073">
    <property type="entry name" value="tRNA_edit"/>
    <property type="match status" value="1"/>
</dbReference>
<organism evidence="2 3">
    <name type="scientific">Solitalea koreensis</name>
    <dbReference type="NCBI Taxonomy" id="543615"/>
    <lineage>
        <taxon>Bacteria</taxon>
        <taxon>Pseudomonadati</taxon>
        <taxon>Bacteroidota</taxon>
        <taxon>Sphingobacteriia</taxon>
        <taxon>Sphingobacteriales</taxon>
        <taxon>Sphingobacteriaceae</taxon>
        <taxon>Solitalea</taxon>
    </lineage>
</organism>
<dbReference type="Gene3D" id="3.90.960.10">
    <property type="entry name" value="YbaK/aminoacyl-tRNA synthetase-associated domain"/>
    <property type="match status" value="1"/>
</dbReference>
<protein>
    <submittedName>
        <fullName evidence="2">Ala-tRNA(Pro) deacylase</fullName>
    </submittedName>
</protein>
<name>A0A521C709_9SPHI</name>
<dbReference type="InterPro" id="IPR036754">
    <property type="entry name" value="YbaK/aa-tRNA-synt-asso_dom_sf"/>
</dbReference>
<accession>A0A521C709</accession>